<protein>
    <recommendedName>
        <fullName evidence="4">Lipoprotein</fullName>
    </recommendedName>
</protein>
<name>A0A4R7NZ40_9GAMM</name>
<feature type="chain" id="PRO_5020710797" description="Lipoprotein" evidence="1">
    <location>
        <begin position="21"/>
        <end position="199"/>
    </location>
</feature>
<comment type="caution">
    <text evidence="2">The sequence shown here is derived from an EMBL/GenBank/DDBJ whole genome shotgun (WGS) entry which is preliminary data.</text>
</comment>
<accession>A0A4R7NZ40</accession>
<dbReference type="AlphaFoldDB" id="A0A4R7NZ40"/>
<keyword evidence="1" id="KW-0732">Signal</keyword>
<dbReference type="RefSeq" id="WP_133882803.1">
    <property type="nucleotide sequence ID" value="NZ_MWIN01000007.1"/>
</dbReference>
<dbReference type="PROSITE" id="PS51257">
    <property type="entry name" value="PROKAR_LIPOPROTEIN"/>
    <property type="match status" value="1"/>
</dbReference>
<organism evidence="2 3">
    <name type="scientific">Panacagrimonas perspica</name>
    <dbReference type="NCBI Taxonomy" id="381431"/>
    <lineage>
        <taxon>Bacteria</taxon>
        <taxon>Pseudomonadati</taxon>
        <taxon>Pseudomonadota</taxon>
        <taxon>Gammaproteobacteria</taxon>
        <taxon>Nevskiales</taxon>
        <taxon>Nevskiaceae</taxon>
        <taxon>Panacagrimonas</taxon>
    </lineage>
</organism>
<feature type="signal peptide" evidence="1">
    <location>
        <begin position="1"/>
        <end position="20"/>
    </location>
</feature>
<sequence length="199" mass="21151">MKRRVILIACAMALSSCAQITVNHYLPSGAGELRNRSLCTLGLRDELEVPLGPSIKVRVWGGDPDTTSLSARVQFLVPEGQTMRLTSNRFLLFTKAAAEPAELFTTGITTACPAGVASCRTRLAPTDWLEGGLMPAANVLVAPEPKTYRMDVAVPVPPGETYTLKLPDVELTGRVVPGPTVRFDKTAATAATNLGVCQG</sequence>
<evidence type="ECO:0008006" key="4">
    <source>
        <dbReference type="Google" id="ProtNLM"/>
    </source>
</evidence>
<dbReference type="Proteomes" id="UP000295341">
    <property type="component" value="Unassembled WGS sequence"/>
</dbReference>
<dbReference type="EMBL" id="SOBT01000010">
    <property type="protein sequence ID" value="TDU26615.1"/>
    <property type="molecule type" value="Genomic_DNA"/>
</dbReference>
<evidence type="ECO:0000313" key="3">
    <source>
        <dbReference type="Proteomes" id="UP000295341"/>
    </source>
</evidence>
<keyword evidence="3" id="KW-1185">Reference proteome</keyword>
<gene>
    <name evidence="2" type="ORF">DFR24_3644</name>
</gene>
<reference evidence="2 3" key="1">
    <citation type="submission" date="2019-03" db="EMBL/GenBank/DDBJ databases">
        <title>Genomic Encyclopedia of Type Strains, Phase IV (KMG-IV): sequencing the most valuable type-strain genomes for metagenomic binning, comparative biology and taxonomic classification.</title>
        <authorList>
            <person name="Goeker M."/>
        </authorList>
    </citation>
    <scope>NUCLEOTIDE SEQUENCE [LARGE SCALE GENOMIC DNA]</scope>
    <source>
        <strain evidence="2 3">DSM 26377</strain>
    </source>
</reference>
<proteinExistence type="predicted"/>
<evidence type="ECO:0000256" key="1">
    <source>
        <dbReference type="SAM" id="SignalP"/>
    </source>
</evidence>
<evidence type="ECO:0000313" key="2">
    <source>
        <dbReference type="EMBL" id="TDU26615.1"/>
    </source>
</evidence>